<evidence type="ECO:0000256" key="4">
    <source>
        <dbReference type="ARBA" id="ARBA00022473"/>
    </source>
</evidence>
<evidence type="ECO:0000256" key="5">
    <source>
        <dbReference type="ARBA" id="ARBA00023015"/>
    </source>
</evidence>
<organism evidence="17 18">
    <name type="scientific">Electrophorus voltai</name>
    <dbReference type="NCBI Taxonomy" id="2609070"/>
    <lineage>
        <taxon>Eukaryota</taxon>
        <taxon>Metazoa</taxon>
        <taxon>Chordata</taxon>
        <taxon>Craniata</taxon>
        <taxon>Vertebrata</taxon>
        <taxon>Euteleostomi</taxon>
        <taxon>Actinopterygii</taxon>
        <taxon>Neopterygii</taxon>
        <taxon>Teleostei</taxon>
        <taxon>Ostariophysi</taxon>
        <taxon>Gymnotiformes</taxon>
        <taxon>Gymnotoidei</taxon>
        <taxon>Gymnotidae</taxon>
        <taxon>Electrophorus</taxon>
    </lineage>
</organism>
<evidence type="ECO:0000256" key="8">
    <source>
        <dbReference type="ARBA" id="ARBA00023159"/>
    </source>
</evidence>
<keyword evidence="10 11" id="KW-0539">Nucleus</keyword>
<keyword evidence="8" id="KW-0010">Activator</keyword>
<keyword evidence="4" id="KW-0217">Developmental protein</keyword>
<comment type="similarity">
    <text evidence="3">Belongs to the POU transcription factor family. Class-3 subfamily.</text>
</comment>
<evidence type="ECO:0000313" key="17">
    <source>
        <dbReference type="EMBL" id="KAK1797840.1"/>
    </source>
</evidence>
<dbReference type="PANTHER" id="PTHR11636">
    <property type="entry name" value="POU DOMAIN"/>
    <property type="match status" value="1"/>
</dbReference>
<dbReference type="Gene3D" id="1.10.260.40">
    <property type="entry name" value="lambda repressor-like DNA-binding domains"/>
    <property type="match status" value="1"/>
</dbReference>
<reference evidence="17" key="1">
    <citation type="submission" date="2023-03" db="EMBL/GenBank/DDBJ databases">
        <title>Electrophorus voltai genome.</title>
        <authorList>
            <person name="Bian C."/>
        </authorList>
    </citation>
    <scope>NUCLEOTIDE SEQUENCE</scope>
    <source>
        <strain evidence="17">CB-2022</strain>
        <tissue evidence="17">Muscle</tissue>
    </source>
</reference>
<dbReference type="PROSITE" id="PS00027">
    <property type="entry name" value="HOMEOBOX_1"/>
    <property type="match status" value="1"/>
</dbReference>
<dbReference type="Pfam" id="PF19536">
    <property type="entry name" value="POU2F1_C"/>
    <property type="match status" value="2"/>
</dbReference>
<dbReference type="CDD" id="cd00086">
    <property type="entry name" value="homeodomain"/>
    <property type="match status" value="1"/>
</dbReference>
<dbReference type="InterPro" id="IPR045703">
    <property type="entry name" value="POU2F1_C"/>
</dbReference>
<dbReference type="FunFam" id="1.10.10.60:FF:000005">
    <property type="entry name" value="POU domain protein"/>
    <property type="match status" value="1"/>
</dbReference>
<dbReference type="AlphaFoldDB" id="A0AAD8ZHW0"/>
<dbReference type="Proteomes" id="UP001239994">
    <property type="component" value="Unassembled WGS sequence"/>
</dbReference>
<dbReference type="InterPro" id="IPR013847">
    <property type="entry name" value="POU"/>
</dbReference>
<keyword evidence="5" id="KW-0805">Transcription regulation</keyword>
<dbReference type="GO" id="GO:0000978">
    <property type="term" value="F:RNA polymerase II cis-regulatory region sequence-specific DNA binding"/>
    <property type="evidence" value="ECO:0007669"/>
    <property type="project" value="TreeGrafter"/>
</dbReference>
<name>A0AAD8ZHW0_9TELE</name>
<gene>
    <name evidence="17" type="ORF">P4O66_008181</name>
</gene>
<evidence type="ECO:0000259" key="15">
    <source>
        <dbReference type="PROSITE" id="PS50071"/>
    </source>
</evidence>
<dbReference type="PRINTS" id="PR00028">
    <property type="entry name" value="POUDOMAIN"/>
</dbReference>
<dbReference type="EMBL" id="JAROKS010000013">
    <property type="protein sequence ID" value="KAK1797840.1"/>
    <property type="molecule type" value="Genomic_DNA"/>
</dbReference>
<dbReference type="InterPro" id="IPR010982">
    <property type="entry name" value="Lambda_DNA-bd_dom_sf"/>
</dbReference>
<dbReference type="InterPro" id="IPR000972">
    <property type="entry name" value="TF_octamer"/>
</dbReference>
<evidence type="ECO:0000256" key="10">
    <source>
        <dbReference type="ARBA" id="ARBA00023242"/>
    </source>
</evidence>
<dbReference type="InterPro" id="IPR009057">
    <property type="entry name" value="Homeodomain-like_sf"/>
</dbReference>
<feature type="region of interest" description="Disordered" evidence="14">
    <location>
        <begin position="345"/>
        <end position="368"/>
    </location>
</feature>
<dbReference type="InterPro" id="IPR017970">
    <property type="entry name" value="Homeobox_CS"/>
</dbReference>
<comment type="caution">
    <text evidence="17">The sequence shown here is derived from an EMBL/GenBank/DDBJ whole genome shotgun (WGS) entry which is preliminary data.</text>
</comment>
<proteinExistence type="inferred from homology"/>
<keyword evidence="6 11" id="KW-0238">DNA-binding</keyword>
<comment type="similarity">
    <text evidence="2">Belongs to the POU transcription factor family. Class-2 subfamily.</text>
</comment>
<dbReference type="GO" id="GO:0000981">
    <property type="term" value="F:DNA-binding transcription factor activity, RNA polymerase II-specific"/>
    <property type="evidence" value="ECO:0007669"/>
    <property type="project" value="InterPro"/>
</dbReference>
<evidence type="ECO:0000256" key="11">
    <source>
        <dbReference type="PROSITE-ProRule" id="PRU00108"/>
    </source>
</evidence>
<dbReference type="PROSITE" id="PS00465">
    <property type="entry name" value="POU_2"/>
    <property type="match status" value="1"/>
</dbReference>
<evidence type="ECO:0000256" key="9">
    <source>
        <dbReference type="ARBA" id="ARBA00023163"/>
    </source>
</evidence>
<dbReference type="SUPFAM" id="SSF47413">
    <property type="entry name" value="lambda repressor-like DNA-binding domains"/>
    <property type="match status" value="1"/>
</dbReference>
<feature type="region of interest" description="Disordered" evidence="14">
    <location>
        <begin position="576"/>
        <end position="616"/>
    </location>
</feature>
<accession>A0AAD8ZHW0</accession>
<keyword evidence="7 11" id="KW-0371">Homeobox</keyword>
<keyword evidence="18" id="KW-1185">Reference proteome</keyword>
<evidence type="ECO:0000259" key="16">
    <source>
        <dbReference type="PROSITE" id="PS51179"/>
    </source>
</evidence>
<feature type="DNA-binding region" description="Homeobox" evidence="11">
    <location>
        <begin position="465"/>
        <end position="525"/>
    </location>
</feature>
<evidence type="ECO:0000256" key="7">
    <source>
        <dbReference type="ARBA" id="ARBA00023155"/>
    </source>
</evidence>
<comment type="subcellular location">
    <subcellularLocation>
        <location evidence="1 11 12">Nucleus</location>
    </subcellularLocation>
</comment>
<evidence type="ECO:0000256" key="12">
    <source>
        <dbReference type="RuleBase" id="RU000682"/>
    </source>
</evidence>
<evidence type="ECO:0000256" key="2">
    <source>
        <dbReference type="ARBA" id="ARBA00008879"/>
    </source>
</evidence>
<keyword evidence="9 13" id="KW-0804">Transcription</keyword>
<dbReference type="FunFam" id="1.10.260.40:FF:000001">
    <property type="entry name" value="POU domain protein"/>
    <property type="match status" value="1"/>
</dbReference>
<evidence type="ECO:0000256" key="14">
    <source>
        <dbReference type="SAM" id="MobiDB-lite"/>
    </source>
</evidence>
<dbReference type="InterPro" id="IPR050255">
    <property type="entry name" value="POU_domain_TF"/>
</dbReference>
<dbReference type="PRINTS" id="PR00029">
    <property type="entry name" value="OCTAMER"/>
</dbReference>
<dbReference type="PROSITE" id="PS00035">
    <property type="entry name" value="POU_1"/>
    <property type="match status" value="1"/>
</dbReference>
<dbReference type="SMART" id="SM00389">
    <property type="entry name" value="HOX"/>
    <property type="match status" value="1"/>
</dbReference>
<feature type="region of interest" description="Disordered" evidence="14">
    <location>
        <begin position="635"/>
        <end position="662"/>
    </location>
</feature>
<dbReference type="InterPro" id="IPR000327">
    <property type="entry name" value="POU_dom"/>
</dbReference>
<dbReference type="PANTHER" id="PTHR11636:SF47">
    <property type="entry name" value="POU DOMAIN, CLASS 2, TRANSCRIPTION FACTOR 1"/>
    <property type="match status" value="1"/>
</dbReference>
<dbReference type="SUPFAM" id="SSF46689">
    <property type="entry name" value="Homeodomain-like"/>
    <property type="match status" value="1"/>
</dbReference>
<evidence type="ECO:0000313" key="18">
    <source>
        <dbReference type="Proteomes" id="UP001239994"/>
    </source>
</evidence>
<feature type="compositionally biased region" description="Low complexity" evidence="14">
    <location>
        <begin position="647"/>
        <end position="662"/>
    </location>
</feature>
<evidence type="ECO:0000256" key="3">
    <source>
        <dbReference type="ARBA" id="ARBA00010250"/>
    </source>
</evidence>
<dbReference type="GO" id="GO:0005634">
    <property type="term" value="C:nucleus"/>
    <property type="evidence" value="ECO:0007669"/>
    <property type="project" value="UniProtKB-SubCell"/>
</dbReference>
<evidence type="ECO:0000256" key="13">
    <source>
        <dbReference type="RuleBase" id="RU361194"/>
    </source>
</evidence>
<dbReference type="InterPro" id="IPR001356">
    <property type="entry name" value="HD"/>
</dbReference>
<dbReference type="PROSITE" id="PS50071">
    <property type="entry name" value="HOMEOBOX_2"/>
    <property type="match status" value="1"/>
</dbReference>
<dbReference type="Gene3D" id="1.10.10.60">
    <property type="entry name" value="Homeodomain-like"/>
    <property type="match status" value="1"/>
</dbReference>
<evidence type="ECO:0000256" key="6">
    <source>
        <dbReference type="ARBA" id="ARBA00023125"/>
    </source>
</evidence>
<sequence>MAVSERESEKERERKRAIGGANAVFSTGPCRHLKREPRPFGEFWRDSCGEERECVRAVDAYGDRAAESRSICGCLTNGAPCSAGVPMVHGEVLLKLASLPSRFQNDNCLLLSLQVPKQTDWTFRGRRCKRMPSPTHKHKPCSNRSDLGVETLQTSEHFCPCAAVCKSEITAELPASSQQGALPLTRLMLAGGQIARLTLTPAQQQLLLQQAQAQLLAAAVQQHSASQQSSTTGASISASAATPITQIPLSQPIQITPQLQQLQQQQNLNLQQFVLVQPGHPIAAQLQPAQFIISQTPQGQQSLLQAQNLLTQLPQSQANLLQTQPSITLATQPATPTRTIAATPVQPLPHSQTTPKRMDTPSLEEPSDLEELEQFAKTFKQRRIKLGFTQGDVGLAMGKLYGNDFSQTTISRFEALNLSFKNMCKLKPLLEKWLNDAENQTSDQALSSPSSLGSPGLGMEGLNRRRKKRTSIETNIRVALEKSFLEQNQKPTSEEITMIADQLNMEKEVIRVWFCNRRQKEKRINPPSSGSAASTPIKAIFSPSTPLAPTTASLVTSSTPTTLTVNPAIPLTSTSVSSTALTGKPPRHSAARHVQRCGDRTPTTLPFLPGRTAGSPTSNAASVISTVAAAVTAASSSPSLSPPPGVPQTSAAESAAAAQEPVATLSQTPSSLASTLAAGQVMVAAPGLSAALQSAAQLPTSASLAAMAAAAGLNPGLMASSQFTPGGALLSLAPGGLGSALSPALMSNSTLATIQALASSGTLPITSLDGGGNLLFANTSAGSTPNLVTAPLFLNPQNLSLLTSNPVSLVSAGAAAAGAAGALNLHVAAESHRSDAVTTATMPASTVATASKAQ</sequence>
<feature type="region of interest" description="Disordered" evidence="14">
    <location>
        <begin position="440"/>
        <end position="470"/>
    </location>
</feature>
<evidence type="ECO:0000256" key="1">
    <source>
        <dbReference type="ARBA" id="ARBA00004123"/>
    </source>
</evidence>
<feature type="domain" description="Homeobox" evidence="15">
    <location>
        <begin position="463"/>
        <end position="524"/>
    </location>
</feature>
<protein>
    <recommendedName>
        <fullName evidence="13">POU domain protein</fullName>
    </recommendedName>
</protein>
<feature type="domain" description="POU-specific" evidence="16">
    <location>
        <begin position="364"/>
        <end position="438"/>
    </location>
</feature>
<dbReference type="SMART" id="SM00352">
    <property type="entry name" value="POU"/>
    <property type="match status" value="1"/>
</dbReference>
<dbReference type="Pfam" id="PF00046">
    <property type="entry name" value="Homeodomain"/>
    <property type="match status" value="1"/>
</dbReference>
<dbReference type="PROSITE" id="PS51179">
    <property type="entry name" value="POU_3"/>
    <property type="match status" value="1"/>
</dbReference>
<feature type="compositionally biased region" description="Basic residues" evidence="14">
    <location>
        <begin position="585"/>
        <end position="595"/>
    </location>
</feature>
<dbReference type="Pfam" id="PF00157">
    <property type="entry name" value="Pou"/>
    <property type="match status" value="1"/>
</dbReference>